<evidence type="ECO:0000313" key="3">
    <source>
        <dbReference type="Proteomes" id="UP000006365"/>
    </source>
</evidence>
<dbReference type="InterPro" id="IPR036061">
    <property type="entry name" value="CheW-like_dom_sf"/>
</dbReference>
<dbReference type="Pfam" id="PF01584">
    <property type="entry name" value="CheW"/>
    <property type="match status" value="1"/>
</dbReference>
<protein>
    <submittedName>
        <fullName evidence="2">CheW protein</fullName>
    </submittedName>
</protein>
<dbReference type="Gene3D" id="2.30.30.40">
    <property type="entry name" value="SH3 Domains"/>
    <property type="match status" value="1"/>
</dbReference>
<proteinExistence type="predicted"/>
<dbReference type="SUPFAM" id="SSF50341">
    <property type="entry name" value="CheW-like"/>
    <property type="match status" value="1"/>
</dbReference>
<dbReference type="SMART" id="SM00260">
    <property type="entry name" value="CheW"/>
    <property type="match status" value="1"/>
</dbReference>
<dbReference type="InterPro" id="IPR002545">
    <property type="entry name" value="CheW-lke_dom"/>
</dbReference>
<evidence type="ECO:0000313" key="2">
    <source>
        <dbReference type="EMBL" id="ADW18482.1"/>
    </source>
</evidence>
<reference evidence="2 3" key="1">
    <citation type="journal article" date="2011" name="Stand. Genomic Sci.">
        <title>Complete genome sequence of Desulfobulbus propionicus type strain (1pr3).</title>
        <authorList>
            <person name="Pagani I."/>
            <person name="Lapidus A."/>
            <person name="Nolan M."/>
            <person name="Lucas S."/>
            <person name="Hammon N."/>
            <person name="Deshpande S."/>
            <person name="Cheng J.F."/>
            <person name="Chertkov O."/>
            <person name="Davenport K."/>
            <person name="Tapia R."/>
            <person name="Han C."/>
            <person name="Goodwin L."/>
            <person name="Pitluck S."/>
            <person name="Liolios K."/>
            <person name="Mavromatis K."/>
            <person name="Ivanova N."/>
            <person name="Mikhailova N."/>
            <person name="Pati A."/>
            <person name="Chen A."/>
            <person name="Palaniappan K."/>
            <person name="Land M."/>
            <person name="Hauser L."/>
            <person name="Chang Y.J."/>
            <person name="Jeffries C.D."/>
            <person name="Detter J.C."/>
            <person name="Brambilla E."/>
            <person name="Kannan K.P."/>
            <person name="Djao O.D."/>
            <person name="Rohde M."/>
            <person name="Pukall R."/>
            <person name="Spring S."/>
            <person name="Goker M."/>
            <person name="Sikorski J."/>
            <person name="Woyke T."/>
            <person name="Bristow J."/>
            <person name="Eisen J.A."/>
            <person name="Markowitz V."/>
            <person name="Hugenholtz P."/>
            <person name="Kyrpides N.C."/>
            <person name="Klenk H.P."/>
        </authorList>
    </citation>
    <scope>NUCLEOTIDE SEQUENCE [LARGE SCALE GENOMIC DNA]</scope>
    <source>
        <strain evidence="3">ATCC 33891 / DSM 2032 / 1pr3</strain>
    </source>
</reference>
<dbReference type="GO" id="GO:0006935">
    <property type="term" value="P:chemotaxis"/>
    <property type="evidence" value="ECO:0007669"/>
    <property type="project" value="InterPro"/>
</dbReference>
<feature type="domain" description="CheW-like" evidence="1">
    <location>
        <begin position="46"/>
        <end position="192"/>
    </location>
</feature>
<dbReference type="RefSeq" id="WP_015725019.1">
    <property type="nucleotide sequence ID" value="NC_014972.1"/>
</dbReference>
<organism evidence="2 3">
    <name type="scientific">Desulfobulbus propionicus (strain ATCC 33891 / DSM 2032 / VKM B-1956 / 1pr3)</name>
    <dbReference type="NCBI Taxonomy" id="577650"/>
    <lineage>
        <taxon>Bacteria</taxon>
        <taxon>Pseudomonadati</taxon>
        <taxon>Thermodesulfobacteriota</taxon>
        <taxon>Desulfobulbia</taxon>
        <taxon>Desulfobulbales</taxon>
        <taxon>Desulfobulbaceae</taxon>
        <taxon>Desulfobulbus</taxon>
    </lineage>
</organism>
<dbReference type="KEGG" id="dpr:Despr_2341"/>
<dbReference type="PANTHER" id="PTHR22617:SF23">
    <property type="entry name" value="CHEMOTAXIS PROTEIN CHEW"/>
    <property type="match status" value="1"/>
</dbReference>
<dbReference type="Gene3D" id="2.40.50.180">
    <property type="entry name" value="CheA-289, Domain 4"/>
    <property type="match status" value="1"/>
</dbReference>
<dbReference type="InterPro" id="IPR039315">
    <property type="entry name" value="CheW"/>
</dbReference>
<dbReference type="Proteomes" id="UP000006365">
    <property type="component" value="Chromosome"/>
</dbReference>
<dbReference type="GO" id="GO:0007165">
    <property type="term" value="P:signal transduction"/>
    <property type="evidence" value="ECO:0007669"/>
    <property type="project" value="InterPro"/>
</dbReference>
<name>A0A7U3YN76_DESPD</name>
<evidence type="ECO:0000259" key="1">
    <source>
        <dbReference type="PROSITE" id="PS50851"/>
    </source>
</evidence>
<dbReference type="PANTHER" id="PTHR22617">
    <property type="entry name" value="CHEMOTAXIS SENSOR HISTIDINE KINASE-RELATED"/>
    <property type="match status" value="1"/>
</dbReference>
<dbReference type="GO" id="GO:0005829">
    <property type="term" value="C:cytosol"/>
    <property type="evidence" value="ECO:0007669"/>
    <property type="project" value="TreeGrafter"/>
</dbReference>
<dbReference type="EMBL" id="CP002364">
    <property type="protein sequence ID" value="ADW18482.1"/>
    <property type="molecule type" value="Genomic_DNA"/>
</dbReference>
<sequence length="196" mass="22507">MAQRQISGEERSLQALLETIDYETATARAQDMALLKEQSTRNMRKRTPHIAFILGDHEMALPIDGIQEVGDLPSVTPLPHLPLWIKGIVQIRGEILSAIDLVTLFEMKDTRRVSTQQSFIYFKQQELKFCLVVNRIIGVVNIDEKRDRLNEHNLHSDGEMIGLAELMKGILSVNNRNIYIIDSDRLGRSSRIMQWR</sequence>
<keyword evidence="3" id="KW-1185">Reference proteome</keyword>
<dbReference type="AlphaFoldDB" id="A0A7U3YN76"/>
<dbReference type="PROSITE" id="PS50851">
    <property type="entry name" value="CHEW"/>
    <property type="match status" value="1"/>
</dbReference>
<accession>A0A7U3YN76</accession>
<gene>
    <name evidence="2" type="ordered locus">Despr_2341</name>
</gene>